<dbReference type="PANTHER" id="PTHR44500:SF1">
    <property type="entry name" value="DNAJ HOMOLOG SUBFAMILY C MEMBER 12"/>
    <property type="match status" value="1"/>
</dbReference>
<dbReference type="PANTHER" id="PTHR44500">
    <property type="entry name" value="DNAJ HOMOLOG SUBFAMILY C MEMBER 12"/>
    <property type="match status" value="1"/>
</dbReference>
<dbReference type="FunCoup" id="A0A4W3GDZ3">
    <property type="interactions" value="59"/>
</dbReference>
<dbReference type="InterPro" id="IPR001623">
    <property type="entry name" value="DnaJ_domain"/>
</dbReference>
<dbReference type="PROSITE" id="PS50076">
    <property type="entry name" value="DNAJ_2"/>
    <property type="match status" value="1"/>
</dbReference>
<proteinExistence type="predicted"/>
<evidence type="ECO:0000256" key="3">
    <source>
        <dbReference type="SAM" id="Phobius"/>
    </source>
</evidence>
<dbReference type="CDD" id="cd06257">
    <property type="entry name" value="DnaJ"/>
    <property type="match status" value="1"/>
</dbReference>
<evidence type="ECO:0000313" key="6">
    <source>
        <dbReference type="Proteomes" id="UP000314986"/>
    </source>
</evidence>
<dbReference type="AlphaFoldDB" id="A0A4W3GDZ3"/>
<reference evidence="5" key="5">
    <citation type="submission" date="2025-09" db="UniProtKB">
        <authorList>
            <consortium name="Ensembl"/>
        </authorList>
    </citation>
    <scope>IDENTIFICATION</scope>
</reference>
<keyword evidence="3" id="KW-0472">Membrane</keyword>
<keyword evidence="1" id="KW-0143">Chaperone</keyword>
<dbReference type="InterPro" id="IPR029827">
    <property type="entry name" value="JDP1-like"/>
</dbReference>
<reference evidence="6" key="1">
    <citation type="journal article" date="2006" name="Science">
        <title>Ancient noncoding elements conserved in the human genome.</title>
        <authorList>
            <person name="Venkatesh B."/>
            <person name="Kirkness E.F."/>
            <person name="Loh Y.H."/>
            <person name="Halpern A.L."/>
            <person name="Lee A.P."/>
            <person name="Johnson J."/>
            <person name="Dandona N."/>
            <person name="Viswanathan L.D."/>
            <person name="Tay A."/>
            <person name="Venter J.C."/>
            <person name="Strausberg R.L."/>
            <person name="Brenner S."/>
        </authorList>
    </citation>
    <scope>NUCLEOTIDE SEQUENCE [LARGE SCALE GENOMIC DNA]</scope>
</reference>
<name>A0A4W3GDZ3_CALMI</name>
<keyword evidence="3" id="KW-1133">Transmembrane helix</keyword>
<evidence type="ECO:0000259" key="4">
    <source>
        <dbReference type="PROSITE" id="PS50076"/>
    </source>
</evidence>
<dbReference type="Ensembl" id="ENSCMIT00000001120.1">
    <property type="protein sequence ID" value="ENSCMIP00000001067.1"/>
    <property type="gene ID" value="ENSCMIG00000000708.1"/>
</dbReference>
<accession>A0A4W3GDZ3</accession>
<feature type="region of interest" description="Disordered" evidence="2">
    <location>
        <begin position="117"/>
        <end position="186"/>
    </location>
</feature>
<feature type="transmembrane region" description="Helical" evidence="3">
    <location>
        <begin position="12"/>
        <end position="33"/>
    </location>
</feature>
<sequence length="214" mass="24930">MLVQRMTNPLSVFFIVIFITFYLIIPNCIMMFFCQAEQILAEFKTKALECHPDRHPENPKAVKQFQKLQEAKETLTDVKRRTRYDFWYRSRIAISFHQWEALSDAVKTSMHWAVRSKKEPMLEGPSADSEASTKRGEQMQPPEEEICEGSTHKMETTNLDGAGTKEKRWEDDDPHSPSSLTSPSISDANYCHYHFRCSADAPSELLRKFRNYQI</sequence>
<dbReference type="Gene3D" id="1.10.287.110">
    <property type="entry name" value="DnaJ domain"/>
    <property type="match status" value="1"/>
</dbReference>
<dbReference type="InterPro" id="IPR036869">
    <property type="entry name" value="J_dom_sf"/>
</dbReference>
<keyword evidence="6" id="KW-1185">Reference proteome</keyword>
<feature type="domain" description="J" evidence="4">
    <location>
        <begin position="20"/>
        <end position="88"/>
    </location>
</feature>
<reference evidence="5" key="4">
    <citation type="submission" date="2025-08" db="UniProtKB">
        <authorList>
            <consortium name="Ensembl"/>
        </authorList>
    </citation>
    <scope>IDENTIFICATION</scope>
</reference>
<dbReference type="GO" id="GO:0005737">
    <property type="term" value="C:cytoplasm"/>
    <property type="evidence" value="ECO:0007669"/>
    <property type="project" value="TreeGrafter"/>
</dbReference>
<feature type="compositionally biased region" description="Low complexity" evidence="2">
    <location>
        <begin position="176"/>
        <end position="186"/>
    </location>
</feature>
<dbReference type="InParanoid" id="A0A4W3GDZ3"/>
<dbReference type="SUPFAM" id="SSF46565">
    <property type="entry name" value="Chaperone J-domain"/>
    <property type="match status" value="1"/>
</dbReference>
<evidence type="ECO:0000256" key="2">
    <source>
        <dbReference type="SAM" id="MobiDB-lite"/>
    </source>
</evidence>
<reference evidence="6" key="2">
    <citation type="journal article" date="2007" name="PLoS Biol.">
        <title>Survey sequencing and comparative analysis of the elephant shark (Callorhinchus milii) genome.</title>
        <authorList>
            <person name="Venkatesh B."/>
            <person name="Kirkness E.F."/>
            <person name="Loh Y.H."/>
            <person name="Halpern A.L."/>
            <person name="Lee A.P."/>
            <person name="Johnson J."/>
            <person name="Dandona N."/>
            <person name="Viswanathan L.D."/>
            <person name="Tay A."/>
            <person name="Venter J.C."/>
            <person name="Strausberg R.L."/>
            <person name="Brenner S."/>
        </authorList>
    </citation>
    <scope>NUCLEOTIDE SEQUENCE [LARGE SCALE GENOMIC DNA]</scope>
</reference>
<dbReference type="Pfam" id="PF00226">
    <property type="entry name" value="DnaJ"/>
    <property type="match status" value="1"/>
</dbReference>
<dbReference type="Proteomes" id="UP000314986">
    <property type="component" value="Unassembled WGS sequence"/>
</dbReference>
<reference evidence="6" key="3">
    <citation type="journal article" date="2014" name="Nature">
        <title>Elephant shark genome provides unique insights into gnathostome evolution.</title>
        <authorList>
            <consortium name="International Elephant Shark Genome Sequencing Consortium"/>
            <person name="Venkatesh B."/>
            <person name="Lee A.P."/>
            <person name="Ravi V."/>
            <person name="Maurya A.K."/>
            <person name="Lian M.M."/>
            <person name="Swann J.B."/>
            <person name="Ohta Y."/>
            <person name="Flajnik M.F."/>
            <person name="Sutoh Y."/>
            <person name="Kasahara M."/>
            <person name="Hoon S."/>
            <person name="Gangu V."/>
            <person name="Roy S.W."/>
            <person name="Irimia M."/>
            <person name="Korzh V."/>
            <person name="Kondrychyn I."/>
            <person name="Lim Z.W."/>
            <person name="Tay B.H."/>
            <person name="Tohari S."/>
            <person name="Kong K.W."/>
            <person name="Ho S."/>
            <person name="Lorente-Galdos B."/>
            <person name="Quilez J."/>
            <person name="Marques-Bonet T."/>
            <person name="Raney B.J."/>
            <person name="Ingham P.W."/>
            <person name="Tay A."/>
            <person name="Hillier L.W."/>
            <person name="Minx P."/>
            <person name="Boehm T."/>
            <person name="Wilson R.K."/>
            <person name="Brenner S."/>
            <person name="Warren W.C."/>
        </authorList>
    </citation>
    <scope>NUCLEOTIDE SEQUENCE [LARGE SCALE GENOMIC DNA]</scope>
</reference>
<protein>
    <submittedName>
        <fullName evidence="5">DnaJ (Hsp40) homolog, subfamily C, member 12</fullName>
    </submittedName>
</protein>
<dbReference type="STRING" id="7868.ENSCMIP00000001067"/>
<keyword evidence="3" id="KW-0812">Transmembrane</keyword>
<evidence type="ECO:0000256" key="1">
    <source>
        <dbReference type="ARBA" id="ARBA00023186"/>
    </source>
</evidence>
<evidence type="ECO:0000313" key="5">
    <source>
        <dbReference type="Ensembl" id="ENSCMIP00000001067.1"/>
    </source>
</evidence>
<dbReference type="GeneTree" id="ENSGT00940000159378"/>
<gene>
    <name evidence="5" type="primary">dnajc12</name>
</gene>
<organism evidence="5 6">
    <name type="scientific">Callorhinchus milii</name>
    <name type="common">Ghost shark</name>
    <dbReference type="NCBI Taxonomy" id="7868"/>
    <lineage>
        <taxon>Eukaryota</taxon>
        <taxon>Metazoa</taxon>
        <taxon>Chordata</taxon>
        <taxon>Craniata</taxon>
        <taxon>Vertebrata</taxon>
        <taxon>Chondrichthyes</taxon>
        <taxon>Holocephali</taxon>
        <taxon>Chimaeriformes</taxon>
        <taxon>Callorhinchidae</taxon>
        <taxon>Callorhinchus</taxon>
    </lineage>
</organism>